<dbReference type="EMBL" id="JAPFGC010000002">
    <property type="protein sequence ID" value="MDA0176328.1"/>
    <property type="molecule type" value="Genomic_DNA"/>
</dbReference>
<keyword evidence="2" id="KW-0732">Signal</keyword>
<dbReference type="InterPro" id="IPR050546">
    <property type="entry name" value="Glycosyl_Hydrlase_16"/>
</dbReference>
<dbReference type="PANTHER" id="PTHR10963:SF55">
    <property type="entry name" value="GLYCOSIDE HYDROLASE FAMILY 16 PROTEIN"/>
    <property type="match status" value="1"/>
</dbReference>
<dbReference type="Gene3D" id="2.60.120.200">
    <property type="match status" value="1"/>
</dbReference>
<dbReference type="Pfam" id="PF00722">
    <property type="entry name" value="Glyco_hydro_16"/>
    <property type="match status" value="1"/>
</dbReference>
<dbReference type="CDD" id="cd08023">
    <property type="entry name" value="GH16_laminarinase_like"/>
    <property type="match status" value="1"/>
</dbReference>
<feature type="chain" id="PRO_5045603853" evidence="2">
    <location>
        <begin position="26"/>
        <end position="552"/>
    </location>
</feature>
<dbReference type="InterPro" id="IPR013320">
    <property type="entry name" value="ConA-like_dom_sf"/>
</dbReference>
<feature type="domain" description="GH16" evidence="3">
    <location>
        <begin position="252"/>
        <end position="552"/>
    </location>
</feature>
<dbReference type="SUPFAM" id="SSF49899">
    <property type="entry name" value="Concanavalin A-like lectins/glucanases"/>
    <property type="match status" value="1"/>
</dbReference>
<comment type="caution">
    <text evidence="4">The sequence shown here is derived from an EMBL/GenBank/DDBJ whole genome shotgun (WGS) entry which is preliminary data.</text>
</comment>
<gene>
    <name evidence="4" type="ORF">OOZ35_02360</name>
</gene>
<reference evidence="4" key="1">
    <citation type="submission" date="2022-11" db="EMBL/GenBank/DDBJ databases">
        <title>Refractory cell wall polysaccharides provide important carbon source for microbial heterotrophs in the hadal ocean.</title>
        <authorList>
            <person name="Zhu X."/>
        </authorList>
    </citation>
    <scope>NUCLEOTIDE SEQUENCE</scope>
    <source>
        <strain evidence="4">MTRN7</strain>
    </source>
</reference>
<feature type="signal peptide" evidence="2">
    <location>
        <begin position="1"/>
        <end position="25"/>
    </location>
</feature>
<dbReference type="Proteomes" id="UP001149142">
    <property type="component" value="Unassembled WGS sequence"/>
</dbReference>
<organism evidence="4 5">
    <name type="scientific">Mesoflavibacter profundi</name>
    <dbReference type="NCBI Taxonomy" id="2708110"/>
    <lineage>
        <taxon>Bacteria</taxon>
        <taxon>Pseudomonadati</taxon>
        <taxon>Bacteroidota</taxon>
        <taxon>Flavobacteriia</taxon>
        <taxon>Flavobacteriales</taxon>
        <taxon>Flavobacteriaceae</taxon>
        <taxon>Mesoflavibacter</taxon>
    </lineage>
</organism>
<comment type="similarity">
    <text evidence="1">Belongs to the glycosyl hydrolase 16 family.</text>
</comment>
<protein>
    <submittedName>
        <fullName evidence="4">Glycoside hydrolase family 16 protein</fullName>
    </submittedName>
</protein>
<proteinExistence type="inferred from homology"/>
<evidence type="ECO:0000313" key="4">
    <source>
        <dbReference type="EMBL" id="MDA0176328.1"/>
    </source>
</evidence>
<evidence type="ECO:0000256" key="2">
    <source>
        <dbReference type="SAM" id="SignalP"/>
    </source>
</evidence>
<dbReference type="InterPro" id="IPR000757">
    <property type="entry name" value="Beta-glucanase-like"/>
</dbReference>
<name>A0ABT4RWX7_9FLAO</name>
<dbReference type="RefSeq" id="WP_106688425.1">
    <property type="nucleotide sequence ID" value="NZ_CAXQEU010000066.1"/>
</dbReference>
<evidence type="ECO:0000259" key="3">
    <source>
        <dbReference type="PROSITE" id="PS51762"/>
    </source>
</evidence>
<dbReference type="PROSITE" id="PS51257">
    <property type="entry name" value="PROKAR_LIPOPROTEIN"/>
    <property type="match status" value="1"/>
</dbReference>
<keyword evidence="5" id="KW-1185">Reference proteome</keyword>
<evidence type="ECO:0000256" key="1">
    <source>
        <dbReference type="ARBA" id="ARBA00006865"/>
    </source>
</evidence>
<dbReference type="GO" id="GO:0016787">
    <property type="term" value="F:hydrolase activity"/>
    <property type="evidence" value="ECO:0007669"/>
    <property type="project" value="UniProtKB-KW"/>
</dbReference>
<dbReference type="PANTHER" id="PTHR10963">
    <property type="entry name" value="GLYCOSYL HYDROLASE-RELATED"/>
    <property type="match status" value="1"/>
</dbReference>
<dbReference type="PROSITE" id="PS51762">
    <property type="entry name" value="GH16_2"/>
    <property type="match status" value="1"/>
</dbReference>
<evidence type="ECO:0000313" key="5">
    <source>
        <dbReference type="Proteomes" id="UP001149142"/>
    </source>
</evidence>
<keyword evidence="4" id="KW-0378">Hydrolase</keyword>
<sequence>MKTFKINIFLILALALFTFSCQEDDAEFGDFIAPTNLQISAEIIGVDASNPNGDGSGRVILTATADNAISYNFEFGDGQNGMFASGIANHRFSLVGLNTYTVVVSAIGTGGNKTIGTITIDVFSSFDDYDAKLLLSGGAGSTKTWYWAAADIAHLGVGPANASIGEGFWYPQWYAAQPFEKAGSEESSCIYEDQLVFSLDANEQLTYQLNNNGSTYFNGAYESVVGGTAGYDFCYEYDTSGTSLVTLAPTSVDWTTVPDPNFTSRGTVMNFSDSNFMGYYVGASSYEIIELTSSLLRVRCIDAQNPDLAWYHTFTTQEPTQGFTTQYNTLVWQEEFDVDGAPNPANWTYDLGAGGWGNQEAQTYTNNAENAVVTNGNLVITAINTGSGYTSARLKSENLFEFTYGRVEVRAKLPTGGGTWPAIWMLGANYDTVTWPACGEIDIMEHVGNNQNTIHGTLHYPEAFGGNADGSATVVDNVSSEFHNYTVEWTPTAIKIVVDDTVFHTYANTASSPFNSDFFLILNVAMGGTFGGDIDPAFTQSSMEIDYVRVYQ</sequence>
<accession>A0ABT4RWX7</accession>